<evidence type="ECO:0000256" key="3">
    <source>
        <dbReference type="ARBA" id="ARBA00009047"/>
    </source>
</evidence>
<comment type="caution">
    <text evidence="13">The sequence shown here is derived from an EMBL/GenBank/DDBJ whole genome shotgun (WGS) entry which is preliminary data.</text>
</comment>
<feature type="transmembrane region" description="Helical" evidence="11">
    <location>
        <begin position="9"/>
        <end position="30"/>
    </location>
</feature>
<keyword evidence="7 11" id="KW-0812">Transmembrane</keyword>
<dbReference type="PROSITE" id="PS50928">
    <property type="entry name" value="ABC_TM1"/>
    <property type="match status" value="1"/>
</dbReference>
<feature type="transmembrane region" description="Helical" evidence="11">
    <location>
        <begin position="69"/>
        <end position="93"/>
    </location>
</feature>
<feature type="transmembrane region" description="Helical" evidence="11">
    <location>
        <begin position="105"/>
        <end position="126"/>
    </location>
</feature>
<evidence type="ECO:0000256" key="4">
    <source>
        <dbReference type="ARBA" id="ARBA00022448"/>
    </source>
</evidence>
<keyword evidence="9 11" id="KW-0472">Membrane</keyword>
<keyword evidence="14" id="KW-1185">Reference proteome</keyword>
<keyword evidence="6" id="KW-0762">Sugar transport</keyword>
<dbReference type="CDD" id="cd06261">
    <property type="entry name" value="TM_PBP2"/>
    <property type="match status" value="1"/>
</dbReference>
<sequence>MILSRREKFVCYAVTYLFALFLLAPIVWMLSTSFKGQLAIFQKPPSLFTEFTFQNYAAVLSDPQFLHAFWNSVLISSGTVVVSVALAVPAAYGLSHLTGGRRAGFLSWVLLVRAAPGMIYVLPYYLAYSQIGLIDTRIGLILINSVFTIPLAIWIVIPFFDAIPHEIEEAAIIDGATRFQTMTRIAIPLAAPGIASTAILIFIFAWNEFLFALTLTRFEARTAAVSILSYMAYEGTEWGKVAAAGALILLPVLCFSILIRKYLVQTTAGGVKG</sequence>
<evidence type="ECO:0000256" key="6">
    <source>
        <dbReference type="ARBA" id="ARBA00022597"/>
    </source>
</evidence>
<evidence type="ECO:0000256" key="1">
    <source>
        <dbReference type="ARBA" id="ARBA00002264"/>
    </source>
</evidence>
<evidence type="ECO:0000259" key="12">
    <source>
        <dbReference type="PROSITE" id="PS50928"/>
    </source>
</evidence>
<comment type="similarity">
    <text evidence="3">Belongs to the binding-protein-dependent transport system permease family. MalFG subfamily.</text>
</comment>
<evidence type="ECO:0000256" key="10">
    <source>
        <dbReference type="ARBA" id="ARBA00041109"/>
    </source>
</evidence>
<protein>
    <recommendedName>
        <fullName evidence="10">Maltose/maltodextrin transport system permease protein MalG</fullName>
    </recommendedName>
</protein>
<evidence type="ECO:0000256" key="8">
    <source>
        <dbReference type="ARBA" id="ARBA00022989"/>
    </source>
</evidence>
<keyword evidence="8 11" id="KW-1133">Transmembrane helix</keyword>
<dbReference type="PANTHER" id="PTHR32243:SF50">
    <property type="entry name" value="MALTOSE_MALTODEXTRIN TRANSPORT SYSTEM PERMEASE PROTEIN MALG"/>
    <property type="match status" value="1"/>
</dbReference>
<feature type="domain" description="ABC transmembrane type-1" evidence="12">
    <location>
        <begin position="69"/>
        <end position="259"/>
    </location>
</feature>
<evidence type="ECO:0000313" key="13">
    <source>
        <dbReference type="EMBL" id="MBO0904822.1"/>
    </source>
</evidence>
<evidence type="ECO:0000313" key="14">
    <source>
        <dbReference type="Proteomes" id="UP000664288"/>
    </source>
</evidence>
<proteinExistence type="inferred from homology"/>
<dbReference type="Pfam" id="PF00528">
    <property type="entry name" value="BPD_transp_1"/>
    <property type="match status" value="1"/>
</dbReference>
<name>A0ABS3J6S4_9HYPH</name>
<dbReference type="InterPro" id="IPR035906">
    <property type="entry name" value="MetI-like_sf"/>
</dbReference>
<keyword evidence="5" id="KW-1003">Cell membrane</keyword>
<feature type="transmembrane region" description="Helical" evidence="11">
    <location>
        <begin position="138"/>
        <end position="164"/>
    </location>
</feature>
<dbReference type="Gene3D" id="1.10.3720.10">
    <property type="entry name" value="MetI-like"/>
    <property type="match status" value="1"/>
</dbReference>
<dbReference type="EMBL" id="JAFMPY010000014">
    <property type="protein sequence ID" value="MBO0904822.1"/>
    <property type="molecule type" value="Genomic_DNA"/>
</dbReference>
<evidence type="ECO:0000256" key="2">
    <source>
        <dbReference type="ARBA" id="ARBA00004651"/>
    </source>
</evidence>
<accession>A0ABS3J6S4</accession>
<comment type="subcellular location">
    <subcellularLocation>
        <location evidence="2 11">Cell membrane</location>
        <topology evidence="2 11">Multi-pass membrane protein</topology>
    </subcellularLocation>
</comment>
<gene>
    <name evidence="13" type="ORF">J1C47_14340</name>
</gene>
<evidence type="ECO:0000256" key="5">
    <source>
        <dbReference type="ARBA" id="ARBA00022475"/>
    </source>
</evidence>
<dbReference type="RefSeq" id="WP_207351456.1">
    <property type="nucleotide sequence ID" value="NZ_JAFMPY010000014.1"/>
</dbReference>
<keyword evidence="4 11" id="KW-0813">Transport</keyword>
<dbReference type="SUPFAM" id="SSF161098">
    <property type="entry name" value="MetI-like"/>
    <property type="match status" value="1"/>
</dbReference>
<feature type="transmembrane region" description="Helical" evidence="11">
    <location>
        <begin position="238"/>
        <end position="259"/>
    </location>
</feature>
<comment type="function">
    <text evidence="1">Part of the ABC transporter complex MalEFGK involved in maltose/maltodextrin import. Probably responsible for the translocation of the substrate across the membrane.</text>
</comment>
<reference evidence="13 14" key="1">
    <citation type="submission" date="2021-03" db="EMBL/GenBank/DDBJ databases">
        <title>Whole genome sequence of Jiella sp. MQZ13P-4.</title>
        <authorList>
            <person name="Tuo L."/>
        </authorList>
    </citation>
    <scope>NUCLEOTIDE SEQUENCE [LARGE SCALE GENOMIC DNA]</scope>
    <source>
        <strain evidence="13 14">MQZ13P-4</strain>
    </source>
</reference>
<evidence type="ECO:0000256" key="9">
    <source>
        <dbReference type="ARBA" id="ARBA00023136"/>
    </source>
</evidence>
<organism evidence="13 14">
    <name type="scientific">Jiella sonneratiae</name>
    <dbReference type="NCBI Taxonomy" id="2816856"/>
    <lineage>
        <taxon>Bacteria</taxon>
        <taxon>Pseudomonadati</taxon>
        <taxon>Pseudomonadota</taxon>
        <taxon>Alphaproteobacteria</taxon>
        <taxon>Hyphomicrobiales</taxon>
        <taxon>Aurantimonadaceae</taxon>
        <taxon>Jiella</taxon>
    </lineage>
</organism>
<feature type="transmembrane region" description="Helical" evidence="11">
    <location>
        <begin position="185"/>
        <end position="206"/>
    </location>
</feature>
<evidence type="ECO:0000256" key="7">
    <source>
        <dbReference type="ARBA" id="ARBA00022692"/>
    </source>
</evidence>
<dbReference type="InterPro" id="IPR050901">
    <property type="entry name" value="BP-dep_ABC_trans_perm"/>
</dbReference>
<dbReference type="InterPro" id="IPR000515">
    <property type="entry name" value="MetI-like"/>
</dbReference>
<dbReference type="PANTHER" id="PTHR32243">
    <property type="entry name" value="MALTOSE TRANSPORT SYSTEM PERMEASE-RELATED"/>
    <property type="match status" value="1"/>
</dbReference>
<dbReference type="Proteomes" id="UP000664288">
    <property type="component" value="Unassembled WGS sequence"/>
</dbReference>
<evidence type="ECO:0000256" key="11">
    <source>
        <dbReference type="RuleBase" id="RU363032"/>
    </source>
</evidence>